<evidence type="ECO:0000313" key="6">
    <source>
        <dbReference type="EMBL" id="ARN75122.1"/>
    </source>
</evidence>
<dbReference type="GO" id="GO:0000160">
    <property type="term" value="P:phosphorelay signal transduction system"/>
    <property type="evidence" value="ECO:0007669"/>
    <property type="project" value="InterPro"/>
</dbReference>
<dbReference type="PANTHER" id="PTHR16305">
    <property type="entry name" value="TESTICULAR SOLUBLE ADENYLYL CYCLASE"/>
    <property type="match status" value="1"/>
</dbReference>
<sequence length="1062" mass="116401">MEIPSVFWLADYRVQPLEGTITSPDGKVSHVQKKPMEVLLVLVEGAGQVVTSDQIIDQVWGSASGGDEGLKRCIHAVRKALGDRSSDPRLIRTVRGRGYSCIPEPVFDEDQQPAIATARQTAVTPHLAAHANAIRPVTAVSVIVFSHGSDQGGPIALFDSYIKALGQYNNGYAYDVGASSTFIFGLNKTQEDDHLSAVEFALAIQKLTADFADSTEAGSYASKIGIASGNVQISQLENLSQPVILGSDTLATATRLAESAGPGKVIVSADTVALGLGQFQSDVVTATVPGLYELNHRSQKLSQRSNSTEFIGRNRDIEALLTSWSQVSQGEGQVFYISGEPGIGKSTLIENFIERVETRKFAQVSRYLFLQRESHSPLQPIKEEIWRSFDLANQDNTTAQQRMIGSQLEQLGFSDPLASSVLEEFLGLDSGNHPEVADIAPGPRKNLLFELLTKIILASQSPTQLIIWDDFQWADVAAQELMAQIVAQGPIANTLIVVAARNTMPAPAWIGRSHINQVNLSGLSKAEASEIVRQVDKNHVLDHSAINRIISHSTGNPLFVEEITRSLLSSRSVENELSHILSNPVRHIFLSRIESLGEEKHSLKAAAIIGDYFDLNQLSALVDVDIAALEIHLSLLVNAELIYQTSSYPLAKYRFKHGLLHAATYESITPDQRRPMHKKLVDIAEATEGLYSKNYLAFHYQAASEYQKAAYFWFLSANEAKNNTLFVDASSHYQKASDALKQAPWSVERDEMDLQIRIESGPILMAIKGYSDDSVKNNYIQAEKLAGSLAEKGSAAIPQALFGLWSYKVVKGELHQARAIGEKLIAVAEAIASDDLALEANVLLGVTDTHLGYYDEAKQALKKAMSIYDLEAHAGHKYIFGQDPGMASHIYYAMASVLTGDSAAYKEYVAKGLIIARRVEHPNSLCFALSFSARCELIDGDTKAAIMALDELTTLSQHNEFPLWIGTAAFLQAYSQHLAATEIDKNTVEAMFVALNQTRELGNSLAYIDYAAATVSALLDVERIDDAKTLAAVVRREIQQRMLAEDEYGFMQFKRAEQRLSE</sequence>
<dbReference type="GO" id="GO:0004016">
    <property type="term" value="F:adenylate cyclase activity"/>
    <property type="evidence" value="ECO:0007669"/>
    <property type="project" value="TreeGrafter"/>
</dbReference>
<dbReference type="SUPFAM" id="SSF55073">
    <property type="entry name" value="Nucleotide cyclase"/>
    <property type="match status" value="1"/>
</dbReference>
<evidence type="ECO:0000256" key="4">
    <source>
        <dbReference type="PROSITE-ProRule" id="PRU01091"/>
    </source>
</evidence>
<proteinExistence type="predicted"/>
<organism evidence="6 7">
    <name type="scientific">Oceanicoccus sagamiensis</name>
    <dbReference type="NCBI Taxonomy" id="716816"/>
    <lineage>
        <taxon>Bacteria</taxon>
        <taxon>Pseudomonadati</taxon>
        <taxon>Pseudomonadota</taxon>
        <taxon>Gammaproteobacteria</taxon>
        <taxon>Cellvibrionales</taxon>
        <taxon>Spongiibacteraceae</taxon>
        <taxon>Oceanicoccus</taxon>
    </lineage>
</organism>
<dbReference type="InterPro" id="IPR011990">
    <property type="entry name" value="TPR-like_helical_dom_sf"/>
</dbReference>
<accession>A0A1X9NFB3</accession>
<dbReference type="SUPFAM" id="SSF52540">
    <property type="entry name" value="P-loop containing nucleoside triphosphate hydrolases"/>
    <property type="match status" value="1"/>
</dbReference>
<evidence type="ECO:0000259" key="5">
    <source>
        <dbReference type="PROSITE" id="PS51755"/>
    </source>
</evidence>
<dbReference type="Gene3D" id="1.25.40.10">
    <property type="entry name" value="Tetratricopeptide repeat domain"/>
    <property type="match status" value="1"/>
</dbReference>
<dbReference type="AlphaFoldDB" id="A0A1X9NFB3"/>
<dbReference type="InterPro" id="IPR041664">
    <property type="entry name" value="AAA_16"/>
</dbReference>
<dbReference type="RefSeq" id="WP_085759292.1">
    <property type="nucleotide sequence ID" value="NZ_CP019343.1"/>
</dbReference>
<dbReference type="PANTHER" id="PTHR16305:SF28">
    <property type="entry name" value="GUANYLATE CYCLASE DOMAIN-CONTAINING PROTEIN"/>
    <property type="match status" value="1"/>
</dbReference>
<dbReference type="GO" id="GO:0005737">
    <property type="term" value="C:cytoplasm"/>
    <property type="evidence" value="ECO:0007669"/>
    <property type="project" value="TreeGrafter"/>
</dbReference>
<dbReference type="Proteomes" id="UP000193450">
    <property type="component" value="Chromosome"/>
</dbReference>
<dbReference type="InterPro" id="IPR029787">
    <property type="entry name" value="Nucleotide_cyclase"/>
</dbReference>
<protein>
    <recommendedName>
        <fullName evidence="5">OmpR/PhoB-type domain-containing protein</fullName>
    </recommendedName>
</protein>
<dbReference type="Gene3D" id="3.30.70.1230">
    <property type="entry name" value="Nucleotide cyclase"/>
    <property type="match status" value="1"/>
</dbReference>
<dbReference type="InterPro" id="IPR036388">
    <property type="entry name" value="WH-like_DNA-bd_sf"/>
</dbReference>
<dbReference type="GO" id="GO:0003677">
    <property type="term" value="F:DNA binding"/>
    <property type="evidence" value="ECO:0007669"/>
    <property type="project" value="UniProtKB-UniRule"/>
</dbReference>
<dbReference type="KEGG" id="osg:BST96_13960"/>
<dbReference type="Gene3D" id="1.10.10.10">
    <property type="entry name" value="Winged helix-like DNA-binding domain superfamily/Winged helix DNA-binding domain"/>
    <property type="match status" value="1"/>
</dbReference>
<keyword evidence="7" id="KW-1185">Reference proteome</keyword>
<dbReference type="SUPFAM" id="SSF46894">
    <property type="entry name" value="C-terminal effector domain of the bipartite response regulators"/>
    <property type="match status" value="1"/>
</dbReference>
<evidence type="ECO:0000256" key="1">
    <source>
        <dbReference type="ARBA" id="ARBA00022741"/>
    </source>
</evidence>
<feature type="DNA-binding region" description="OmpR/PhoB-type" evidence="4">
    <location>
        <begin position="4"/>
        <end position="103"/>
    </location>
</feature>
<dbReference type="SUPFAM" id="SSF48452">
    <property type="entry name" value="TPR-like"/>
    <property type="match status" value="1"/>
</dbReference>
<dbReference type="InterPro" id="IPR016032">
    <property type="entry name" value="Sig_transdc_resp-reg_C-effctor"/>
</dbReference>
<dbReference type="CDD" id="cd00383">
    <property type="entry name" value="trans_reg_C"/>
    <property type="match status" value="1"/>
</dbReference>
<dbReference type="GO" id="GO:0006355">
    <property type="term" value="P:regulation of DNA-templated transcription"/>
    <property type="evidence" value="ECO:0007669"/>
    <property type="project" value="InterPro"/>
</dbReference>
<dbReference type="STRING" id="716816.BST96_13960"/>
<dbReference type="Pfam" id="PF13191">
    <property type="entry name" value="AAA_16"/>
    <property type="match status" value="1"/>
</dbReference>
<gene>
    <name evidence="6" type="ORF">BST96_13960</name>
</gene>
<dbReference type="EMBL" id="CP019343">
    <property type="protein sequence ID" value="ARN75122.1"/>
    <property type="molecule type" value="Genomic_DNA"/>
</dbReference>
<evidence type="ECO:0000313" key="7">
    <source>
        <dbReference type="Proteomes" id="UP000193450"/>
    </source>
</evidence>
<dbReference type="Gene3D" id="3.40.50.300">
    <property type="entry name" value="P-loop containing nucleotide triphosphate hydrolases"/>
    <property type="match status" value="1"/>
</dbReference>
<dbReference type="Pfam" id="PF00486">
    <property type="entry name" value="Trans_reg_C"/>
    <property type="match status" value="1"/>
</dbReference>
<name>A0A1X9NFB3_9GAMM</name>
<reference evidence="6 7" key="1">
    <citation type="submission" date="2016-11" db="EMBL/GenBank/DDBJ databases">
        <title>Trade-off between light-utilization and light-protection in marine flavobacteria.</title>
        <authorList>
            <person name="Kumagai Y."/>
        </authorList>
    </citation>
    <scope>NUCLEOTIDE SEQUENCE [LARGE SCALE GENOMIC DNA]</scope>
    <source>
        <strain evidence="6 7">NBRC 107125</strain>
    </source>
</reference>
<keyword evidence="2" id="KW-0067">ATP-binding</keyword>
<feature type="domain" description="OmpR/PhoB-type" evidence="5">
    <location>
        <begin position="4"/>
        <end position="103"/>
    </location>
</feature>
<dbReference type="InterPro" id="IPR027417">
    <property type="entry name" value="P-loop_NTPase"/>
</dbReference>
<keyword evidence="1" id="KW-0547">Nucleotide-binding</keyword>
<dbReference type="SMART" id="SM00862">
    <property type="entry name" value="Trans_reg_C"/>
    <property type="match status" value="1"/>
</dbReference>
<keyword evidence="3 4" id="KW-0238">DNA-binding</keyword>
<dbReference type="PROSITE" id="PS51755">
    <property type="entry name" value="OMPR_PHOB"/>
    <property type="match status" value="1"/>
</dbReference>
<dbReference type="InterPro" id="IPR001867">
    <property type="entry name" value="OmpR/PhoB-type_DNA-bd"/>
</dbReference>
<dbReference type="OrthoDB" id="5712116at2"/>
<dbReference type="GO" id="GO:0005524">
    <property type="term" value="F:ATP binding"/>
    <property type="evidence" value="ECO:0007669"/>
    <property type="project" value="UniProtKB-KW"/>
</dbReference>
<evidence type="ECO:0000256" key="2">
    <source>
        <dbReference type="ARBA" id="ARBA00022840"/>
    </source>
</evidence>
<evidence type="ECO:0000256" key="3">
    <source>
        <dbReference type="ARBA" id="ARBA00023125"/>
    </source>
</evidence>